<evidence type="ECO:0000313" key="7">
    <source>
        <dbReference type="Proteomes" id="UP000515703"/>
    </source>
</evidence>
<keyword evidence="4" id="KW-1133">Transmembrane helix</keyword>
<dbReference type="KEGG" id="acht:bsdcttw_04080"/>
<dbReference type="Pfam" id="PF00015">
    <property type="entry name" value="MCPsignal"/>
    <property type="match status" value="1"/>
</dbReference>
<accession>A0A7I8DI43</accession>
<feature type="transmembrane region" description="Helical" evidence="4">
    <location>
        <begin position="77"/>
        <end position="107"/>
    </location>
</feature>
<keyword evidence="4" id="KW-0472">Membrane</keyword>
<dbReference type="SUPFAM" id="SSF58104">
    <property type="entry name" value="Methyl-accepting chemotaxis protein (MCP) signaling domain"/>
    <property type="match status" value="1"/>
</dbReference>
<keyword evidence="1 3" id="KW-0807">Transducer</keyword>
<dbReference type="InterPro" id="IPR004089">
    <property type="entry name" value="MCPsignal_dom"/>
</dbReference>
<evidence type="ECO:0000256" key="2">
    <source>
        <dbReference type="ARBA" id="ARBA00029447"/>
    </source>
</evidence>
<gene>
    <name evidence="6" type="ORF">bsdcttw_04080</name>
</gene>
<dbReference type="GO" id="GO:0006935">
    <property type="term" value="P:chemotaxis"/>
    <property type="evidence" value="ECO:0007669"/>
    <property type="project" value="InterPro"/>
</dbReference>
<dbReference type="PANTHER" id="PTHR32089:SF112">
    <property type="entry name" value="LYSOZYME-LIKE PROTEIN-RELATED"/>
    <property type="match status" value="1"/>
</dbReference>
<dbReference type="PANTHER" id="PTHR32089">
    <property type="entry name" value="METHYL-ACCEPTING CHEMOTAXIS PROTEIN MCPB"/>
    <property type="match status" value="1"/>
</dbReference>
<dbReference type="SMART" id="SM00283">
    <property type="entry name" value="MA"/>
    <property type="match status" value="1"/>
</dbReference>
<dbReference type="GO" id="GO:0016020">
    <property type="term" value="C:membrane"/>
    <property type="evidence" value="ECO:0007669"/>
    <property type="project" value="InterPro"/>
</dbReference>
<evidence type="ECO:0000256" key="4">
    <source>
        <dbReference type="SAM" id="Phobius"/>
    </source>
</evidence>
<dbReference type="GO" id="GO:0007165">
    <property type="term" value="P:signal transduction"/>
    <property type="evidence" value="ECO:0007669"/>
    <property type="project" value="UniProtKB-KW"/>
</dbReference>
<feature type="domain" description="Methyl-accepting transducer" evidence="5">
    <location>
        <begin position="223"/>
        <end position="459"/>
    </location>
</feature>
<dbReference type="GO" id="GO:0004888">
    <property type="term" value="F:transmembrane signaling receptor activity"/>
    <property type="evidence" value="ECO:0007669"/>
    <property type="project" value="InterPro"/>
</dbReference>
<dbReference type="PROSITE" id="PS50111">
    <property type="entry name" value="CHEMOTAXIS_TRANSDUC_2"/>
    <property type="match status" value="1"/>
</dbReference>
<name>A0A7I8DI43_9FIRM</name>
<proteinExistence type="inferred from homology"/>
<dbReference type="EMBL" id="AP023368">
    <property type="protein sequence ID" value="BCJ97367.1"/>
    <property type="molecule type" value="Genomic_DNA"/>
</dbReference>
<reference evidence="6 7" key="1">
    <citation type="submission" date="2020-08" db="EMBL/GenBank/DDBJ databases">
        <title>Draft genome sequencing of an Anaerocolumna strain isolated from anoxic soil subjected to BSD treatment.</title>
        <authorList>
            <person name="Uek A."/>
            <person name="Tonouchi A."/>
        </authorList>
    </citation>
    <scope>NUCLEOTIDE SEQUENCE [LARGE SCALE GENOMIC DNA]</scope>
    <source>
        <strain evidence="6 7">CTTW</strain>
    </source>
</reference>
<feature type="transmembrane region" description="Helical" evidence="4">
    <location>
        <begin position="47"/>
        <end position="65"/>
    </location>
</feature>
<evidence type="ECO:0000259" key="5">
    <source>
        <dbReference type="PROSITE" id="PS50111"/>
    </source>
</evidence>
<comment type="similarity">
    <text evidence="2">Belongs to the methyl-accepting chemotaxis (MCP) protein family.</text>
</comment>
<dbReference type="RefSeq" id="WP_185257802.1">
    <property type="nucleotide sequence ID" value="NZ_AP023368.1"/>
</dbReference>
<dbReference type="AlphaFoldDB" id="A0A7I8DI43"/>
<organism evidence="6 7">
    <name type="scientific">Anaerocolumna chitinilytica</name>
    <dbReference type="NCBI Taxonomy" id="1727145"/>
    <lineage>
        <taxon>Bacteria</taxon>
        <taxon>Bacillati</taxon>
        <taxon>Bacillota</taxon>
        <taxon>Clostridia</taxon>
        <taxon>Lachnospirales</taxon>
        <taxon>Lachnospiraceae</taxon>
        <taxon>Anaerocolumna</taxon>
    </lineage>
</organism>
<reference evidence="6 7" key="2">
    <citation type="submission" date="2020-08" db="EMBL/GenBank/DDBJ databases">
        <authorList>
            <person name="Ueki A."/>
            <person name="Tonouchi A."/>
        </authorList>
    </citation>
    <scope>NUCLEOTIDE SEQUENCE [LARGE SCALE GENOMIC DNA]</scope>
    <source>
        <strain evidence="6 7">CTTW</strain>
    </source>
</reference>
<evidence type="ECO:0000313" key="6">
    <source>
        <dbReference type="EMBL" id="BCJ97367.1"/>
    </source>
</evidence>
<feature type="transmembrane region" description="Helical" evidence="4">
    <location>
        <begin position="20"/>
        <end position="41"/>
    </location>
</feature>
<evidence type="ECO:0000256" key="3">
    <source>
        <dbReference type="PROSITE-ProRule" id="PRU00284"/>
    </source>
</evidence>
<protein>
    <recommendedName>
        <fullName evidence="5">Methyl-accepting transducer domain-containing protein</fullName>
    </recommendedName>
</protein>
<dbReference type="Gene3D" id="1.10.287.950">
    <property type="entry name" value="Methyl-accepting chemotaxis protein"/>
    <property type="match status" value="1"/>
</dbReference>
<keyword evidence="7" id="KW-1185">Reference proteome</keyword>
<dbReference type="Proteomes" id="UP000515703">
    <property type="component" value="Chromosome"/>
</dbReference>
<dbReference type="PRINTS" id="PR00260">
    <property type="entry name" value="CHEMTRNSDUCR"/>
</dbReference>
<evidence type="ECO:0000256" key="1">
    <source>
        <dbReference type="ARBA" id="ARBA00023224"/>
    </source>
</evidence>
<dbReference type="InterPro" id="IPR004090">
    <property type="entry name" value="Chemotax_Me-accpt_rcpt"/>
</dbReference>
<feature type="transmembrane region" description="Helical" evidence="4">
    <location>
        <begin position="153"/>
        <end position="175"/>
    </location>
</feature>
<feature type="transmembrane region" description="Helical" evidence="4">
    <location>
        <begin position="119"/>
        <end position="141"/>
    </location>
</feature>
<sequence length="509" mass="55060">MGGNIMERNEREANRLAAQITLITILFLALVYVLNVLRIFIAPQGPMTVAMGTAALLMLVPTFLVRVLKRNDVYVKYVIVACCILMVAVLSLLLSWHVVLLFVYPIAIASLYFSRPLSWFAVIVSLLLFSGSQVGALYAGGVSDHNLTGLYEVVLYGVAPRSIELLALATIFINLSGRTKGLLTSMVSATDQQKALEQIVALTDKSHEVTNTLNSSVKELSEVTGHAIMNNEQIKDMAKNIVDDSRQTIHYVKETGSVMAAVATDLRTIADNNQKISSVSREAKGLTEENTLNMKAAAKSIQSIHEATTKSRDIILRLGEQSNEIGDIAQIIKNIAANTNLLSLNASIESARAGEQGKGFAVVASEIRGLAEQSQQAADNIALLIQKVVGDTMEAVKSMDYNAKLVENGLELVIKANQSSNDVTASIEKMNEMAVGIADLSETVAGSGDRIHRAVEGINKHTVESMDRLEGILKASEEQMVSMREVAAGVEVIDMTSEELLSVVTKSRK</sequence>
<keyword evidence="4" id="KW-0812">Transmembrane</keyword>